<dbReference type="Pfam" id="PF01638">
    <property type="entry name" value="HxlR"/>
    <property type="match status" value="1"/>
</dbReference>
<dbReference type="SUPFAM" id="SSF46785">
    <property type="entry name" value="Winged helix' DNA-binding domain"/>
    <property type="match status" value="1"/>
</dbReference>
<dbReference type="EMBL" id="JAFCJH010000008">
    <property type="protein sequence ID" value="MBR0795687.1"/>
    <property type="molecule type" value="Genomic_DNA"/>
</dbReference>
<feature type="domain" description="HTH hxlR-type" evidence="4">
    <location>
        <begin position="11"/>
        <end position="108"/>
    </location>
</feature>
<dbReference type="RefSeq" id="WP_212492435.1">
    <property type="nucleotide sequence ID" value="NZ_JAFCJH010000008.1"/>
</dbReference>
<keyword evidence="6" id="KW-1185">Reference proteome</keyword>
<protein>
    <submittedName>
        <fullName evidence="5">Helix-turn-helix transcriptional regulator</fullName>
    </submittedName>
</protein>
<dbReference type="Proteomes" id="UP001315278">
    <property type="component" value="Unassembled WGS sequence"/>
</dbReference>
<dbReference type="PANTHER" id="PTHR33204">
    <property type="entry name" value="TRANSCRIPTIONAL REGULATOR, MARR FAMILY"/>
    <property type="match status" value="1"/>
</dbReference>
<dbReference type="PROSITE" id="PS51118">
    <property type="entry name" value="HTH_HXLR"/>
    <property type="match status" value="1"/>
</dbReference>
<gene>
    <name evidence="5" type="ORF">JQ615_09835</name>
</gene>
<reference evidence="6" key="1">
    <citation type="journal article" date="2021" name="ISME J.">
        <title>Evolutionary origin and ecological implication of a unique nif island in free-living Bradyrhizobium lineages.</title>
        <authorList>
            <person name="Tao J."/>
        </authorList>
    </citation>
    <scope>NUCLEOTIDE SEQUENCE [LARGE SCALE GENOMIC DNA]</scope>
    <source>
        <strain evidence="6">SZCCT0434</strain>
    </source>
</reference>
<evidence type="ECO:0000313" key="6">
    <source>
        <dbReference type="Proteomes" id="UP001315278"/>
    </source>
</evidence>
<keyword evidence="3" id="KW-0804">Transcription</keyword>
<sequence length="166" mass="18686">MKRTSLGRVECPVARALDEIGDWWSLLIIRDAFDGIRRFSEFQKSLGISKGILTARLKHLVAIDVLETAPVSEEGGYQEYVLTEKGRDLFLVTVSLRQWAESHCFGKTERHSILTEKASGKRVPRLALQGRDGKELDSSMTFVRKAVDLDDSGAPRTSRVRRAAQR</sequence>
<dbReference type="InterPro" id="IPR002577">
    <property type="entry name" value="HTH_HxlR"/>
</dbReference>
<name>A0ABS5FG12_9BRAD</name>
<comment type="caution">
    <text evidence="5">The sequence shown here is derived from an EMBL/GenBank/DDBJ whole genome shotgun (WGS) entry which is preliminary data.</text>
</comment>
<evidence type="ECO:0000259" key="4">
    <source>
        <dbReference type="PROSITE" id="PS51118"/>
    </source>
</evidence>
<evidence type="ECO:0000256" key="1">
    <source>
        <dbReference type="ARBA" id="ARBA00023015"/>
    </source>
</evidence>
<dbReference type="PANTHER" id="PTHR33204:SF18">
    <property type="entry name" value="TRANSCRIPTIONAL REGULATORY PROTEIN"/>
    <property type="match status" value="1"/>
</dbReference>
<organism evidence="5 6">
    <name type="scientific">Bradyrhizobium jicamae</name>
    <dbReference type="NCBI Taxonomy" id="280332"/>
    <lineage>
        <taxon>Bacteria</taxon>
        <taxon>Pseudomonadati</taxon>
        <taxon>Pseudomonadota</taxon>
        <taxon>Alphaproteobacteria</taxon>
        <taxon>Hyphomicrobiales</taxon>
        <taxon>Nitrobacteraceae</taxon>
        <taxon>Bradyrhizobium</taxon>
    </lineage>
</organism>
<keyword evidence="2" id="KW-0238">DNA-binding</keyword>
<accession>A0ABS5FG12</accession>
<evidence type="ECO:0000256" key="2">
    <source>
        <dbReference type="ARBA" id="ARBA00023125"/>
    </source>
</evidence>
<dbReference type="Gene3D" id="1.10.10.10">
    <property type="entry name" value="Winged helix-like DNA-binding domain superfamily/Winged helix DNA-binding domain"/>
    <property type="match status" value="1"/>
</dbReference>
<dbReference type="InterPro" id="IPR036390">
    <property type="entry name" value="WH_DNA-bd_sf"/>
</dbReference>
<keyword evidence="1" id="KW-0805">Transcription regulation</keyword>
<proteinExistence type="predicted"/>
<dbReference type="InterPro" id="IPR036388">
    <property type="entry name" value="WH-like_DNA-bd_sf"/>
</dbReference>
<evidence type="ECO:0000313" key="5">
    <source>
        <dbReference type="EMBL" id="MBR0795687.1"/>
    </source>
</evidence>
<evidence type="ECO:0000256" key="3">
    <source>
        <dbReference type="ARBA" id="ARBA00023163"/>
    </source>
</evidence>